<keyword evidence="2" id="KW-0614">Plasmid</keyword>
<organism evidence="2 3">
    <name type="scientific">Priestia megaterium</name>
    <name type="common">Bacillus megaterium</name>
    <dbReference type="NCBI Taxonomy" id="1404"/>
    <lineage>
        <taxon>Bacteria</taxon>
        <taxon>Bacillati</taxon>
        <taxon>Bacillota</taxon>
        <taxon>Bacilli</taxon>
        <taxon>Bacillales</taxon>
        <taxon>Bacillaceae</taxon>
        <taxon>Priestia</taxon>
    </lineage>
</organism>
<evidence type="ECO:0000313" key="2">
    <source>
        <dbReference type="EMBL" id="QJX80301.1"/>
    </source>
</evidence>
<gene>
    <name evidence="2" type="ORF">FDZ14_29865</name>
</gene>
<proteinExistence type="predicted"/>
<feature type="transmembrane region" description="Helical" evidence="1">
    <location>
        <begin position="116"/>
        <end position="133"/>
    </location>
</feature>
<dbReference type="RefSeq" id="WP_171778286.1">
    <property type="nucleotide sequence ID" value="NZ_CP045273.1"/>
</dbReference>
<accession>A0A6M6DZJ6</accession>
<feature type="transmembrane region" description="Helical" evidence="1">
    <location>
        <begin position="74"/>
        <end position="96"/>
    </location>
</feature>
<reference evidence="2 3" key="1">
    <citation type="submission" date="2019-10" db="EMBL/GenBank/DDBJ databases">
        <title>Complete genome sequences for adaption low water activity.</title>
        <authorList>
            <person name="Zhao L."/>
            <person name="Zhong J."/>
        </authorList>
    </citation>
    <scope>NUCLEOTIDE SEQUENCE [LARGE SCALE GENOMIC DNA]</scope>
    <source>
        <strain evidence="2 3">FDU301</strain>
        <plasmid evidence="3">pfdu301a</plasmid>
    </source>
</reference>
<evidence type="ECO:0000256" key="1">
    <source>
        <dbReference type="SAM" id="Phobius"/>
    </source>
</evidence>
<feature type="transmembrane region" description="Helical" evidence="1">
    <location>
        <begin position="43"/>
        <end position="62"/>
    </location>
</feature>
<dbReference type="EMBL" id="CP045273">
    <property type="protein sequence ID" value="QJX80301.1"/>
    <property type="molecule type" value="Genomic_DNA"/>
</dbReference>
<keyword evidence="1" id="KW-0472">Membrane</keyword>
<dbReference type="Proteomes" id="UP000501076">
    <property type="component" value="Plasmid pFDU301A"/>
</dbReference>
<geneLocation type="plasmid" evidence="3">
    <name>pfdu301a</name>
</geneLocation>
<name>A0A6M6DZJ6_PRIMG</name>
<evidence type="ECO:0000313" key="3">
    <source>
        <dbReference type="Proteomes" id="UP000501076"/>
    </source>
</evidence>
<dbReference type="AlphaFoldDB" id="A0A6M6DZJ6"/>
<keyword evidence="1" id="KW-1133">Transmembrane helix</keyword>
<keyword evidence="1" id="KW-0812">Transmembrane</keyword>
<sequence length="140" mass="15923">MLINKHSKTRITAALNTFMFFIGMLVSYYIYSAYLFGFFPTNYFVGWVLIALFSPLLAVIVWDGKNNISLSWILPALPIGLLLSLSIGIGLFYLRLNYLEELIMCFGLCLVFYKSIKQMPGVIIITFVVAFIAKQVNPFI</sequence>
<protein>
    <submittedName>
        <fullName evidence="2">Uncharacterized protein</fullName>
    </submittedName>
</protein>
<feature type="transmembrane region" description="Helical" evidence="1">
    <location>
        <begin position="12"/>
        <end position="31"/>
    </location>
</feature>